<proteinExistence type="inferred from homology"/>
<dbReference type="FunFam" id="3.50.50.60:FF:000341">
    <property type="entry name" value="Baeyer-Villiger monooxygenase"/>
    <property type="match status" value="1"/>
</dbReference>
<keyword evidence="5" id="KW-0521">NADP</keyword>
<dbReference type="RefSeq" id="WP_169493208.1">
    <property type="nucleotide sequence ID" value="NZ_JABBGM010000003.1"/>
</dbReference>
<evidence type="ECO:0000256" key="2">
    <source>
        <dbReference type="ARBA" id="ARBA00010139"/>
    </source>
</evidence>
<feature type="domain" description="FAD/NAD(P)-binding" evidence="8">
    <location>
        <begin position="65"/>
        <end position="274"/>
    </location>
</feature>
<dbReference type="Gene3D" id="3.50.50.60">
    <property type="entry name" value="FAD/NAD(P)-binding domain"/>
    <property type="match status" value="2"/>
</dbReference>
<reference evidence="9 10" key="1">
    <citation type="submission" date="2020-04" db="EMBL/GenBank/DDBJ databases">
        <title>Novosphingobium sp. TW-4 isolated from soil.</title>
        <authorList>
            <person name="Dahal R.H."/>
            <person name="Chaudhary D.K."/>
        </authorList>
    </citation>
    <scope>NUCLEOTIDE SEQUENCE [LARGE SCALE GENOMIC DNA]</scope>
    <source>
        <strain evidence="9 10">TW-4</strain>
    </source>
</reference>
<keyword evidence="7" id="KW-0503">Monooxygenase</keyword>
<evidence type="ECO:0000256" key="4">
    <source>
        <dbReference type="ARBA" id="ARBA00022827"/>
    </source>
</evidence>
<evidence type="ECO:0000256" key="5">
    <source>
        <dbReference type="ARBA" id="ARBA00022857"/>
    </source>
</evidence>
<keyword evidence="10" id="KW-1185">Reference proteome</keyword>
<dbReference type="InterPro" id="IPR036188">
    <property type="entry name" value="FAD/NAD-bd_sf"/>
</dbReference>
<gene>
    <name evidence="9" type="ORF">HHL27_09775</name>
</gene>
<dbReference type="GO" id="GO:0004497">
    <property type="term" value="F:monooxygenase activity"/>
    <property type="evidence" value="ECO:0007669"/>
    <property type="project" value="UniProtKB-KW"/>
</dbReference>
<name>A0A7Y0BPF4_9SPHN</name>
<comment type="cofactor">
    <cofactor evidence="1">
        <name>FAD</name>
        <dbReference type="ChEBI" id="CHEBI:57692"/>
    </cofactor>
</comment>
<dbReference type="PANTHER" id="PTHR43098:SF4">
    <property type="entry name" value="BLR3857 PROTEIN"/>
    <property type="match status" value="1"/>
</dbReference>
<accession>A0A7Y0BPF4</accession>
<keyword evidence="4" id="KW-0274">FAD</keyword>
<dbReference type="Pfam" id="PF07992">
    <property type="entry name" value="Pyr_redox_2"/>
    <property type="match status" value="1"/>
</dbReference>
<evidence type="ECO:0000256" key="6">
    <source>
        <dbReference type="ARBA" id="ARBA00023002"/>
    </source>
</evidence>
<dbReference type="SUPFAM" id="SSF51905">
    <property type="entry name" value="FAD/NAD(P)-binding domain"/>
    <property type="match status" value="1"/>
</dbReference>
<comment type="caution">
    <text evidence="9">The sequence shown here is derived from an EMBL/GenBank/DDBJ whole genome shotgun (WGS) entry which is preliminary data.</text>
</comment>
<evidence type="ECO:0000313" key="10">
    <source>
        <dbReference type="Proteomes" id="UP000583556"/>
    </source>
</evidence>
<dbReference type="InterPro" id="IPR023753">
    <property type="entry name" value="FAD/NAD-binding_dom"/>
</dbReference>
<keyword evidence="6" id="KW-0560">Oxidoreductase</keyword>
<sequence length="600" mass="66116">MPMTNLNAQPVDLETLRAKYRMERDKRLRTDGIKQFIEADGEFSYFTDDPYVAWIERAPIVRRCEVAIVGAGFGGILTSVKLKDAGIDDVLMIDKAGSFGGTWYWNRYPGLACDMKSYVYLPLLEETGYLPPRNYASGAEILAHAERIVDHWALRDKALFQTAVTEARWQEDSGLWSISTDRGDTIEARYLVTANGPMSKPKLPGIPGIAGFKGHTFHTSRWDYSYTGGSPDGGLTGLKGKRVAIIGTGATGIQCTPYLAEHAEHLYVVQRTPSGVDVREEVATDRDWAASLKPGWQQELINNFNALTSGGMASEDLIQDGWTFLFTRIAAAAQSATGEDALEQIILAGEIADAEKMNEIRGRIDAVVRDPATAEALKPWYRRFCKRPVFHDGYLETFNRTNVTLVDTDGRGVDAIGETSFRVGEKEYPVDCIVFASGFEVGTDYIRRAGYDIVGRGGESLQAKWARRFTTFHGMQVHGFPNLFLHQTAQAALPANFCHGLAEGAKAIAAIVAHARKIEMPQIEVTQQAEDAWVAHCGDVAGNLIPFFEQCTPGYYNLEGKLTQEAAQGFGYGAGAAAFFQVMDDWLGRGDFDGLRFFAS</sequence>
<organism evidence="9 10">
    <name type="scientific">Novosphingobium olei</name>
    <dbReference type="NCBI Taxonomy" id="2728851"/>
    <lineage>
        <taxon>Bacteria</taxon>
        <taxon>Pseudomonadati</taxon>
        <taxon>Pseudomonadota</taxon>
        <taxon>Alphaproteobacteria</taxon>
        <taxon>Sphingomonadales</taxon>
        <taxon>Sphingomonadaceae</taxon>
        <taxon>Novosphingobium</taxon>
    </lineage>
</organism>
<dbReference type="Proteomes" id="UP000583556">
    <property type="component" value="Unassembled WGS sequence"/>
</dbReference>
<evidence type="ECO:0000259" key="8">
    <source>
        <dbReference type="Pfam" id="PF07992"/>
    </source>
</evidence>
<evidence type="ECO:0000256" key="7">
    <source>
        <dbReference type="ARBA" id="ARBA00023033"/>
    </source>
</evidence>
<evidence type="ECO:0000313" key="9">
    <source>
        <dbReference type="EMBL" id="NML93955.1"/>
    </source>
</evidence>
<protein>
    <submittedName>
        <fullName evidence="9">NAD(P)/FAD-dependent oxidoreductase</fullName>
    </submittedName>
</protein>
<keyword evidence="3" id="KW-0285">Flavoprotein</keyword>
<dbReference type="PANTHER" id="PTHR43098">
    <property type="entry name" value="L-ORNITHINE N(5)-MONOOXYGENASE-RELATED"/>
    <property type="match status" value="1"/>
</dbReference>
<comment type="similarity">
    <text evidence="2">Belongs to the FAD-binding monooxygenase family.</text>
</comment>
<evidence type="ECO:0000256" key="1">
    <source>
        <dbReference type="ARBA" id="ARBA00001974"/>
    </source>
</evidence>
<evidence type="ECO:0000256" key="3">
    <source>
        <dbReference type="ARBA" id="ARBA00022630"/>
    </source>
</evidence>
<dbReference type="InterPro" id="IPR050775">
    <property type="entry name" value="FAD-binding_Monooxygenases"/>
</dbReference>
<dbReference type="AlphaFoldDB" id="A0A7Y0BPF4"/>
<dbReference type="EMBL" id="JABBGM010000003">
    <property type="protein sequence ID" value="NML93955.1"/>
    <property type="molecule type" value="Genomic_DNA"/>
</dbReference>